<dbReference type="InterPro" id="IPR050987">
    <property type="entry name" value="AtrR-like"/>
</dbReference>
<proteinExistence type="predicted"/>
<dbReference type="SUPFAM" id="SSF57701">
    <property type="entry name" value="Zn2/Cys6 DNA-binding domain"/>
    <property type="match status" value="1"/>
</dbReference>
<dbReference type="PROSITE" id="PS50048">
    <property type="entry name" value="ZN2_CY6_FUNGAL_2"/>
    <property type="match status" value="1"/>
</dbReference>
<dbReference type="OrthoDB" id="2123952at2759"/>
<dbReference type="InParanoid" id="A7TNZ8"/>
<dbReference type="Gene3D" id="4.10.240.10">
    <property type="entry name" value="Zn(2)-C6 fungal-type DNA-binding domain"/>
    <property type="match status" value="1"/>
</dbReference>
<gene>
    <name evidence="8" type="ORF">Kpol_495p21</name>
</gene>
<dbReference type="Pfam" id="PF04082">
    <property type="entry name" value="Fungal_trans"/>
    <property type="match status" value="1"/>
</dbReference>
<dbReference type="GO" id="GO:0003677">
    <property type="term" value="F:DNA binding"/>
    <property type="evidence" value="ECO:0007669"/>
    <property type="project" value="UniProtKB-KW"/>
</dbReference>
<name>A7TNZ8_VANPO</name>
<dbReference type="InterPro" id="IPR001138">
    <property type="entry name" value="Zn2Cys6_DnaBD"/>
</dbReference>
<organism evidence="9">
    <name type="scientific">Vanderwaltozyma polyspora (strain ATCC 22028 / DSM 70294 / BCRC 21397 / CBS 2163 / NBRC 10782 / NRRL Y-8283 / UCD 57-17)</name>
    <name type="common">Kluyveromyces polysporus</name>
    <dbReference type="NCBI Taxonomy" id="436907"/>
    <lineage>
        <taxon>Eukaryota</taxon>
        <taxon>Fungi</taxon>
        <taxon>Dikarya</taxon>
        <taxon>Ascomycota</taxon>
        <taxon>Saccharomycotina</taxon>
        <taxon>Saccharomycetes</taxon>
        <taxon>Saccharomycetales</taxon>
        <taxon>Saccharomycetaceae</taxon>
        <taxon>Vanderwaltozyma</taxon>
    </lineage>
</organism>
<keyword evidence="4" id="KW-0238">DNA-binding</keyword>
<evidence type="ECO:0000259" key="7">
    <source>
        <dbReference type="PROSITE" id="PS50048"/>
    </source>
</evidence>
<evidence type="ECO:0000256" key="5">
    <source>
        <dbReference type="ARBA" id="ARBA00023242"/>
    </source>
</evidence>
<dbReference type="PROSITE" id="PS00463">
    <property type="entry name" value="ZN2_CY6_FUNGAL_1"/>
    <property type="match status" value="1"/>
</dbReference>
<protein>
    <recommendedName>
        <fullName evidence="7">Zn(2)-C6 fungal-type domain-containing protein</fullName>
    </recommendedName>
</protein>
<dbReference type="OMA" id="DNMARFE"/>
<accession>A7TNZ8</accession>
<dbReference type="eggNOG" id="ENOG502QZJZ">
    <property type="taxonomic scope" value="Eukaryota"/>
</dbReference>
<dbReference type="Proteomes" id="UP000000267">
    <property type="component" value="Unassembled WGS sequence"/>
</dbReference>
<dbReference type="KEGG" id="vpo:Kpol_495p21"/>
<feature type="compositionally biased region" description="Low complexity" evidence="6">
    <location>
        <begin position="172"/>
        <end position="182"/>
    </location>
</feature>
<dbReference type="Pfam" id="PF00172">
    <property type="entry name" value="Zn_clus"/>
    <property type="match status" value="1"/>
</dbReference>
<dbReference type="CDD" id="cd00067">
    <property type="entry name" value="GAL4"/>
    <property type="match status" value="1"/>
</dbReference>
<keyword evidence="5" id="KW-0539">Nucleus</keyword>
<evidence type="ECO:0000256" key="2">
    <source>
        <dbReference type="ARBA" id="ARBA00022723"/>
    </source>
</evidence>
<dbReference type="GO" id="GO:0008270">
    <property type="term" value="F:zinc ion binding"/>
    <property type="evidence" value="ECO:0007669"/>
    <property type="project" value="InterPro"/>
</dbReference>
<reference evidence="8 9" key="1">
    <citation type="journal article" date="2007" name="Proc. Natl. Acad. Sci. U.S.A.">
        <title>Independent sorting-out of thousands of duplicated gene pairs in two yeast species descended from a whole-genome duplication.</title>
        <authorList>
            <person name="Scannell D.R."/>
            <person name="Frank A.C."/>
            <person name="Conant G.C."/>
            <person name="Byrne K.P."/>
            <person name="Woolfit M."/>
            <person name="Wolfe K.H."/>
        </authorList>
    </citation>
    <scope>NUCLEOTIDE SEQUENCE [LARGE SCALE GENOMIC DNA]</scope>
    <source>
        <strain evidence="9">ATCC 22028 / DSM 70294 / BCRC 21397 / CBS 2163 / NBRC 10782 / NRRL Y-8283 / UCD 57-17</strain>
    </source>
</reference>
<dbReference type="STRING" id="436907.A7TNZ8"/>
<dbReference type="GO" id="GO:0009651">
    <property type="term" value="P:response to salt stress"/>
    <property type="evidence" value="ECO:0007669"/>
    <property type="project" value="EnsemblFungi"/>
</dbReference>
<dbReference type="SMART" id="SM00066">
    <property type="entry name" value="GAL4"/>
    <property type="match status" value="1"/>
</dbReference>
<keyword evidence="3" id="KW-0862">Zinc</keyword>
<evidence type="ECO:0000256" key="6">
    <source>
        <dbReference type="SAM" id="MobiDB-lite"/>
    </source>
</evidence>
<dbReference type="PANTHER" id="PTHR46910:SF3">
    <property type="entry name" value="HALOTOLERANCE PROTEIN 9-RELATED"/>
    <property type="match status" value="1"/>
</dbReference>
<dbReference type="GO" id="GO:0045944">
    <property type="term" value="P:positive regulation of transcription by RNA polymerase II"/>
    <property type="evidence" value="ECO:0007669"/>
    <property type="project" value="EnsemblFungi"/>
</dbReference>
<feature type="compositionally biased region" description="Polar residues" evidence="6">
    <location>
        <begin position="195"/>
        <end position="204"/>
    </location>
</feature>
<dbReference type="CDD" id="cd12148">
    <property type="entry name" value="fungal_TF_MHR"/>
    <property type="match status" value="1"/>
</dbReference>
<dbReference type="RefSeq" id="XP_001643881.1">
    <property type="nucleotide sequence ID" value="XM_001643831.1"/>
</dbReference>
<dbReference type="PANTHER" id="PTHR46910">
    <property type="entry name" value="TRANSCRIPTION FACTOR PDR1"/>
    <property type="match status" value="1"/>
</dbReference>
<dbReference type="GO" id="GO:0005634">
    <property type="term" value="C:nucleus"/>
    <property type="evidence" value="ECO:0007669"/>
    <property type="project" value="UniProtKB-SubCell"/>
</dbReference>
<evidence type="ECO:0000256" key="1">
    <source>
        <dbReference type="ARBA" id="ARBA00004123"/>
    </source>
</evidence>
<dbReference type="GO" id="GO:0000981">
    <property type="term" value="F:DNA-binding transcription factor activity, RNA polymerase II-specific"/>
    <property type="evidence" value="ECO:0007669"/>
    <property type="project" value="InterPro"/>
</dbReference>
<feature type="region of interest" description="Disordered" evidence="6">
    <location>
        <begin position="172"/>
        <end position="212"/>
    </location>
</feature>
<sequence length="1085" mass="124589">MDGYKYPHNPNSQPGNINMNLTPSMQQVLGTGMIPMASPPPNGFDQNPGLVMNSMTPHQPMIPQNYREFYPVMTQDSNVNTMIPNNNDLMMKNIKDNQHVVGSAIKSNVSTTKVQKRRVARACDRCRKRKIKCDEIKNLKVNKCSNCVKYGAECTFKNWEEHDSQNLLAASKNDKNNNLSNFDNDKNKLDNSSNINTPASSTSPADVIPPSKVTNNKIEKLDRKVSLIFDHIAKLEWLLDKIATNQNITSTNNTSSLTSNLNTVAPLFTNTRNKAESSLDSEGTESSSKEKKKKNTYIFNMVGNTTMMANSENLKYYASSLLTTPKLRWVLEKLTEKGELTKEKIDEFICPIKDVISVTLKWNVVQTKKLMDFSSPIYIDGIPNLNSLPPKEQSKRLLENFRATALSSVTGLIGLNDYLDIADKYYDPNYGRHKMSYSELLLLNIGVCSGASITQMMRTSDYHLRKDRYDPNKDELKIIENNALLNAMYYYNKLLMMSEGIRTIQGLLLLSGYLQVNQGIEVALGVLETAIRYSLEMGLNKVSFYEGLSLDELMIYTNLWWRCYSKDKSFSLIMSRPPMIKEDSMDMFNSQTFLSLIKSVLSTRDFDNNQVELDKLKTLKDALNYIINFCEYVPLFISCFITELILVEGKIYEDCFALNSFANTPFDKNLEKILRLHNRLQNWEADLHPCMNLKSYKQCLSTLYVQNLDGNPALFFEIACFRVLKCHFHYFYLKVVLCLFGSSYLIDNEEFFSNSVLDIPSIYRLFADDAKTSCIKMLELFQTFDYQPYVNDEIMYYFLTGVYTLFFYVIKNIDNEENDEIPVIIELLQSTHTHLIGENQESLVSDNMKWNTSIFFYTFLLQQVVTYFNKKKRKDCEVNINVQQYSEMLTKVLDYSKAMKRAAVDQLFELLKKHSFSPNFVNSEECHLELETPELVKDDSSTEQYLPLSTTLFKELTVDNLKKLRYDSTKLGPEIFSPSSNPPVASLAGGKFLMKKDTSLFPVESQEFTTVFPAYLVSRGIGTKDSNNDLDKEKLVEIEKVTAKKAKDGSKLDALFTDSFWQSDLFYDREFFFATAIRDRKILKR</sequence>
<dbReference type="HOGENOM" id="CLU_008153_0_0_1"/>
<dbReference type="FunCoup" id="A7TNZ8">
    <property type="interactions" value="387"/>
</dbReference>
<comment type="subcellular location">
    <subcellularLocation>
        <location evidence="1">Nucleus</location>
    </subcellularLocation>
</comment>
<dbReference type="AlphaFoldDB" id="A7TNZ8"/>
<dbReference type="GeneID" id="5544143"/>
<evidence type="ECO:0000313" key="9">
    <source>
        <dbReference type="Proteomes" id="UP000000267"/>
    </source>
</evidence>
<dbReference type="InterPro" id="IPR036864">
    <property type="entry name" value="Zn2-C6_fun-type_DNA-bd_sf"/>
</dbReference>
<evidence type="ECO:0000256" key="4">
    <source>
        <dbReference type="ARBA" id="ARBA00023125"/>
    </source>
</evidence>
<keyword evidence="2" id="KW-0479">Metal-binding</keyword>
<dbReference type="InterPro" id="IPR007219">
    <property type="entry name" value="XnlR_reg_dom"/>
</dbReference>
<keyword evidence="9" id="KW-1185">Reference proteome</keyword>
<feature type="domain" description="Zn(2)-C6 fungal-type" evidence="7">
    <location>
        <begin position="122"/>
        <end position="156"/>
    </location>
</feature>
<evidence type="ECO:0000256" key="3">
    <source>
        <dbReference type="ARBA" id="ARBA00022833"/>
    </source>
</evidence>
<dbReference type="GO" id="GO:0006351">
    <property type="term" value="P:DNA-templated transcription"/>
    <property type="evidence" value="ECO:0007669"/>
    <property type="project" value="InterPro"/>
</dbReference>
<dbReference type="EMBL" id="DS480436">
    <property type="protein sequence ID" value="EDO16023.1"/>
    <property type="molecule type" value="Genomic_DNA"/>
</dbReference>
<evidence type="ECO:0000313" key="8">
    <source>
        <dbReference type="EMBL" id="EDO16023.1"/>
    </source>
</evidence>
<dbReference type="PhylomeDB" id="A7TNZ8"/>